<evidence type="ECO:0000256" key="6">
    <source>
        <dbReference type="PIRNR" id="PIRNR018267"/>
    </source>
</evidence>
<dbReference type="SUPFAM" id="SSF52980">
    <property type="entry name" value="Restriction endonuclease-like"/>
    <property type="match status" value="1"/>
</dbReference>
<evidence type="ECO:0000256" key="4">
    <source>
        <dbReference type="ARBA" id="ARBA00022801"/>
    </source>
</evidence>
<dbReference type="EC" id="3.1.-.-" evidence="6"/>
<name>A0A3A8B006_9RHOB</name>
<dbReference type="OrthoDB" id="9801520at2"/>
<keyword evidence="4 6" id="KW-0378">Hydrolase</keyword>
<dbReference type="InterPro" id="IPR011335">
    <property type="entry name" value="Restrct_endonuc-II-like"/>
</dbReference>
<dbReference type="Proteomes" id="UP000281128">
    <property type="component" value="Unassembled WGS sequence"/>
</dbReference>
<evidence type="ECO:0000313" key="8">
    <source>
        <dbReference type="Proteomes" id="UP000281128"/>
    </source>
</evidence>
<gene>
    <name evidence="7" type="primary">vsr</name>
    <name evidence="7" type="ORF">D6850_06075</name>
</gene>
<organism evidence="7 8">
    <name type="scientific">Roseovarius spongiae</name>
    <dbReference type="NCBI Taxonomy" id="2320272"/>
    <lineage>
        <taxon>Bacteria</taxon>
        <taxon>Pseudomonadati</taxon>
        <taxon>Pseudomonadota</taxon>
        <taxon>Alphaproteobacteria</taxon>
        <taxon>Rhodobacterales</taxon>
        <taxon>Roseobacteraceae</taxon>
        <taxon>Roseovarius</taxon>
    </lineage>
</organism>
<sequence>MTTPDSQRSRTMRAVKSKDTAPEMIVRRLLHAAGFRYRLHRKDLPGKPDLIFGPRRKVIFVHGCFWHGHDCRRGARLPRTNADYWRRKIARNRQRDAASIDALVANGWRVLIVWECETRDTERLKATLLGFLRG</sequence>
<keyword evidence="1 6" id="KW-0540">Nuclease</keyword>
<dbReference type="AlphaFoldDB" id="A0A3A8B006"/>
<dbReference type="EMBL" id="RAPE01000001">
    <property type="protein sequence ID" value="RKF17299.1"/>
    <property type="molecule type" value="Genomic_DNA"/>
</dbReference>
<comment type="similarity">
    <text evidence="6">Belongs to the vsr family.</text>
</comment>
<evidence type="ECO:0000313" key="7">
    <source>
        <dbReference type="EMBL" id="RKF17299.1"/>
    </source>
</evidence>
<evidence type="ECO:0000256" key="1">
    <source>
        <dbReference type="ARBA" id="ARBA00022722"/>
    </source>
</evidence>
<keyword evidence="2 6" id="KW-0255">Endonuclease</keyword>
<dbReference type="GO" id="GO:0004519">
    <property type="term" value="F:endonuclease activity"/>
    <property type="evidence" value="ECO:0007669"/>
    <property type="project" value="UniProtKB-KW"/>
</dbReference>
<dbReference type="Gene3D" id="3.40.960.10">
    <property type="entry name" value="VSR Endonuclease"/>
    <property type="match status" value="1"/>
</dbReference>
<comment type="caution">
    <text evidence="7">The sequence shown here is derived from an EMBL/GenBank/DDBJ whole genome shotgun (WGS) entry which is preliminary data.</text>
</comment>
<reference evidence="7 8" key="1">
    <citation type="submission" date="2018-09" db="EMBL/GenBank/DDBJ databases">
        <title>Roseovarius spongiae sp. nov., isolated from a marine sponge.</title>
        <authorList>
            <person name="Zhuang L."/>
            <person name="Luo L."/>
        </authorList>
    </citation>
    <scope>NUCLEOTIDE SEQUENCE [LARGE SCALE GENOMIC DNA]</scope>
    <source>
        <strain evidence="7 8">HN-E21</strain>
    </source>
</reference>
<proteinExistence type="inferred from homology"/>
<dbReference type="Pfam" id="PF03852">
    <property type="entry name" value="Vsr"/>
    <property type="match status" value="1"/>
</dbReference>
<keyword evidence="8" id="KW-1185">Reference proteome</keyword>
<evidence type="ECO:0000256" key="2">
    <source>
        <dbReference type="ARBA" id="ARBA00022759"/>
    </source>
</evidence>
<protein>
    <recommendedName>
        <fullName evidence="6">Very short patch repair endonuclease</fullName>
        <ecNumber evidence="6">3.1.-.-</ecNumber>
    </recommendedName>
</protein>
<keyword evidence="5 6" id="KW-0234">DNA repair</keyword>
<dbReference type="CDD" id="cd00221">
    <property type="entry name" value="Vsr"/>
    <property type="match status" value="1"/>
</dbReference>
<evidence type="ECO:0000256" key="5">
    <source>
        <dbReference type="ARBA" id="ARBA00023204"/>
    </source>
</evidence>
<evidence type="ECO:0000256" key="3">
    <source>
        <dbReference type="ARBA" id="ARBA00022763"/>
    </source>
</evidence>
<keyword evidence="3 6" id="KW-0227">DNA damage</keyword>
<dbReference type="GO" id="GO:0006298">
    <property type="term" value="P:mismatch repair"/>
    <property type="evidence" value="ECO:0007669"/>
    <property type="project" value="UniProtKB-UniRule"/>
</dbReference>
<comment type="function">
    <text evidence="6">May nick specific sequences that contain T:G mispairs resulting from m5C-deamination.</text>
</comment>
<dbReference type="PIRSF" id="PIRSF018267">
    <property type="entry name" value="VSR_endonuc"/>
    <property type="match status" value="1"/>
</dbReference>
<dbReference type="NCBIfam" id="TIGR00632">
    <property type="entry name" value="vsr"/>
    <property type="match status" value="1"/>
</dbReference>
<dbReference type="GO" id="GO:0016787">
    <property type="term" value="F:hydrolase activity"/>
    <property type="evidence" value="ECO:0007669"/>
    <property type="project" value="UniProtKB-KW"/>
</dbReference>
<dbReference type="InterPro" id="IPR004603">
    <property type="entry name" value="DNA_mismatch_endonuc_vsr"/>
</dbReference>
<accession>A0A3A8B006</accession>